<evidence type="ECO:0000313" key="1">
    <source>
        <dbReference type="EMBL" id="QKF79524.1"/>
    </source>
</evidence>
<dbReference type="AlphaFoldDB" id="A0A7L5HQR3"/>
<dbReference type="OrthoDB" id="5356483at2"/>
<dbReference type="GeneID" id="56586339"/>
<name>A0A7L5HQR3_9BACT</name>
<reference evidence="1 2" key="1">
    <citation type="submission" date="2020-05" db="EMBL/GenBank/DDBJ databases">
        <title>Complete genome sequencing of Campylobacter and Arcobacter type strains.</title>
        <authorList>
            <person name="Miller W.G."/>
            <person name="Yee E."/>
        </authorList>
    </citation>
    <scope>NUCLEOTIDE SEQUENCE [LARGE SCALE GENOMIC DNA]</scope>
    <source>
        <strain evidence="1 2">CCUG 73571</strain>
    </source>
</reference>
<evidence type="ECO:0008006" key="3">
    <source>
        <dbReference type="Google" id="ProtNLM"/>
    </source>
</evidence>
<organism evidence="1 2">
    <name type="scientific">Campylobacter armoricus</name>
    <dbReference type="NCBI Taxonomy" id="2505970"/>
    <lineage>
        <taxon>Bacteria</taxon>
        <taxon>Pseudomonadati</taxon>
        <taxon>Campylobacterota</taxon>
        <taxon>Epsilonproteobacteria</taxon>
        <taxon>Campylobacterales</taxon>
        <taxon>Campylobacteraceae</taxon>
        <taxon>Campylobacter</taxon>
    </lineage>
</organism>
<evidence type="ECO:0000313" key="2">
    <source>
        <dbReference type="Proteomes" id="UP000509246"/>
    </source>
</evidence>
<protein>
    <recommendedName>
        <fullName evidence="3">Helix-turn-helix domain-containing protein</fullName>
    </recommendedName>
</protein>
<accession>A0A7L5HQR3</accession>
<keyword evidence="2" id="KW-1185">Reference proteome</keyword>
<dbReference type="RefSeq" id="WP_139424838.1">
    <property type="nucleotide sequence ID" value="NZ_CBCSFY010000001.1"/>
</dbReference>
<gene>
    <name evidence="1" type="ORF">CARM_0606</name>
</gene>
<sequence length="59" mass="7278">MKKPVFLSVEDVKQKYNFTNLQQFRMRRAGLPFYKFTNKLIKYDKKELEEWIESRKNAC</sequence>
<proteinExistence type="predicted"/>
<dbReference type="KEGG" id="carm:CARM_0606"/>
<dbReference type="EMBL" id="CP053825">
    <property type="protein sequence ID" value="QKF79524.1"/>
    <property type="molecule type" value="Genomic_DNA"/>
</dbReference>
<dbReference type="Proteomes" id="UP000509246">
    <property type="component" value="Chromosome"/>
</dbReference>